<dbReference type="STRING" id="62062.ENSHHUP00000033175"/>
<organism evidence="2 3">
    <name type="scientific">Hucho hucho</name>
    <name type="common">huchen</name>
    <dbReference type="NCBI Taxonomy" id="62062"/>
    <lineage>
        <taxon>Eukaryota</taxon>
        <taxon>Metazoa</taxon>
        <taxon>Chordata</taxon>
        <taxon>Craniata</taxon>
        <taxon>Vertebrata</taxon>
        <taxon>Euteleostomi</taxon>
        <taxon>Actinopterygii</taxon>
        <taxon>Neopterygii</taxon>
        <taxon>Teleostei</taxon>
        <taxon>Protacanthopterygii</taxon>
        <taxon>Salmoniformes</taxon>
        <taxon>Salmonidae</taxon>
        <taxon>Salmoninae</taxon>
        <taxon>Hucho</taxon>
    </lineage>
</organism>
<dbReference type="GeneTree" id="ENSGT00390000007237"/>
<dbReference type="SUPFAM" id="SSF46984">
    <property type="entry name" value="Smac/diablo"/>
    <property type="match status" value="1"/>
</dbReference>
<evidence type="ECO:0000256" key="1">
    <source>
        <dbReference type="SAM" id="MobiDB-lite"/>
    </source>
</evidence>
<dbReference type="InterPro" id="IPR015142">
    <property type="entry name" value="Smac_DIABLO"/>
</dbReference>
<dbReference type="PANTHER" id="PTHR32247:SF4">
    <property type="entry name" value="DIRECT IAP-BINDING PROTEIN WITH LOW PI"/>
    <property type="match status" value="1"/>
</dbReference>
<dbReference type="InterPro" id="IPR009062">
    <property type="entry name" value="Smac/DIABLO-like_sf"/>
</dbReference>
<proteinExistence type="predicted"/>
<reference evidence="2" key="2">
    <citation type="submission" date="2025-08" db="UniProtKB">
        <authorList>
            <consortium name="Ensembl"/>
        </authorList>
    </citation>
    <scope>IDENTIFICATION</scope>
</reference>
<evidence type="ECO:0000313" key="3">
    <source>
        <dbReference type="Proteomes" id="UP000314982"/>
    </source>
</evidence>
<reference evidence="3" key="1">
    <citation type="submission" date="2018-06" db="EMBL/GenBank/DDBJ databases">
        <title>Genome assembly of Danube salmon.</title>
        <authorList>
            <person name="Macqueen D.J."/>
            <person name="Gundappa M.K."/>
        </authorList>
    </citation>
    <scope>NUCLEOTIDE SEQUENCE [LARGE SCALE GENOMIC DNA]</scope>
</reference>
<sequence length="187" mass="21225">MCLYLRFDKHTLLVQLLQGYDITATFTLVHSTCVHTVCTCTCWFVLLSLCVCLLTIHTLVTLHKHYVASGSKLTPAEEESVWQVIVRQRQEVSDLREDCKRFESNWMMAINLSKLAAETAYNAGADQASVTAQTSLQVSQSHVDQIRQLSMEAEKNLKESKAEDSQRIKLPAAMEEEDIPEAYLRED</sequence>
<dbReference type="GO" id="GO:0051402">
    <property type="term" value="P:neuron apoptotic process"/>
    <property type="evidence" value="ECO:0007669"/>
    <property type="project" value="TreeGrafter"/>
</dbReference>
<dbReference type="GO" id="GO:0008631">
    <property type="term" value="P:intrinsic apoptotic signaling pathway in response to oxidative stress"/>
    <property type="evidence" value="ECO:0007669"/>
    <property type="project" value="TreeGrafter"/>
</dbReference>
<dbReference type="AlphaFoldDB" id="A0A4W5M781"/>
<dbReference type="Gene3D" id="1.20.58.70">
    <property type="match status" value="1"/>
</dbReference>
<dbReference type="Proteomes" id="UP000314982">
    <property type="component" value="Unassembled WGS sequence"/>
</dbReference>
<feature type="region of interest" description="Disordered" evidence="1">
    <location>
        <begin position="155"/>
        <end position="187"/>
    </location>
</feature>
<dbReference type="GO" id="GO:0005739">
    <property type="term" value="C:mitochondrion"/>
    <property type="evidence" value="ECO:0007669"/>
    <property type="project" value="InterPro"/>
</dbReference>
<reference evidence="2" key="3">
    <citation type="submission" date="2025-09" db="UniProtKB">
        <authorList>
            <consortium name="Ensembl"/>
        </authorList>
    </citation>
    <scope>IDENTIFICATION</scope>
</reference>
<name>A0A4W5M781_9TELE</name>
<keyword evidence="3" id="KW-1185">Reference proteome</keyword>
<dbReference type="PANTHER" id="PTHR32247">
    <property type="entry name" value="DIABLO HOMOLOG, MITOCHONDRIAL"/>
    <property type="match status" value="1"/>
</dbReference>
<evidence type="ECO:0000313" key="2">
    <source>
        <dbReference type="Ensembl" id="ENSHHUP00000033175.1"/>
    </source>
</evidence>
<dbReference type="Pfam" id="PF09057">
    <property type="entry name" value="Smac_DIABLO"/>
    <property type="match status" value="1"/>
</dbReference>
<dbReference type="Ensembl" id="ENSHHUT00000034522.1">
    <property type="protein sequence ID" value="ENSHHUP00000033175.1"/>
    <property type="gene ID" value="ENSHHUG00000020956.1"/>
</dbReference>
<accession>A0A4W5M781</accession>
<feature type="compositionally biased region" description="Basic and acidic residues" evidence="1">
    <location>
        <begin position="155"/>
        <end position="167"/>
    </location>
</feature>
<protein>
    <submittedName>
        <fullName evidence="2">Diablo, IAP-binding mitochondrial protein b</fullName>
    </submittedName>
</protein>